<dbReference type="SUPFAM" id="SSF82649">
    <property type="entry name" value="SufE/NifU"/>
    <property type="match status" value="1"/>
</dbReference>
<dbReference type="AlphaFoldDB" id="A0A4S3KIL6"/>
<gene>
    <name evidence="2" type="ORF">B1806_12905</name>
</gene>
<keyword evidence="3" id="KW-1185">Reference proteome</keyword>
<sequence>MSAPRAEAGNPYHALLLAHARAPLHQHSLTRCDAAADGRNALCGDNIHIELNVCDGRISAYAFRAEACVLTVAAASMLGGRVRGLDQRALLALAARFDQLLAGNAATEACAGLGELAAFAELAAFPSRHKCARLPFATLLAALHGSACATTEEA</sequence>
<evidence type="ECO:0000313" key="2">
    <source>
        <dbReference type="EMBL" id="THD08573.1"/>
    </source>
</evidence>
<dbReference type="Proteomes" id="UP000307749">
    <property type="component" value="Unassembled WGS sequence"/>
</dbReference>
<dbReference type="Gene3D" id="3.90.1010.10">
    <property type="match status" value="1"/>
</dbReference>
<dbReference type="GO" id="GO:0016226">
    <property type="term" value="P:iron-sulfur cluster assembly"/>
    <property type="evidence" value="ECO:0007669"/>
    <property type="project" value="InterPro"/>
</dbReference>
<feature type="domain" description="NIF system FeS cluster assembly NifU N-terminal" evidence="1">
    <location>
        <begin position="12"/>
        <end position="131"/>
    </location>
</feature>
<evidence type="ECO:0000259" key="1">
    <source>
        <dbReference type="Pfam" id="PF01592"/>
    </source>
</evidence>
<dbReference type="InterPro" id="IPR002871">
    <property type="entry name" value="NIF_FeS_clus_asmbl_NifU_N"/>
</dbReference>
<accession>A0A4S3KIL6</accession>
<dbReference type="GO" id="GO:0051536">
    <property type="term" value="F:iron-sulfur cluster binding"/>
    <property type="evidence" value="ECO:0007669"/>
    <property type="project" value="InterPro"/>
</dbReference>
<name>A0A4S3KIL6_9GAMM</name>
<dbReference type="GO" id="GO:0005506">
    <property type="term" value="F:iron ion binding"/>
    <property type="evidence" value="ECO:0007669"/>
    <property type="project" value="InterPro"/>
</dbReference>
<dbReference type="EMBL" id="MWQO01000046">
    <property type="protein sequence ID" value="THD08573.1"/>
    <property type="molecule type" value="Genomic_DNA"/>
</dbReference>
<dbReference type="Pfam" id="PF01592">
    <property type="entry name" value="NifU_N"/>
    <property type="match status" value="1"/>
</dbReference>
<dbReference type="STRING" id="993689.GCA_002077135_03102"/>
<comment type="caution">
    <text evidence="2">The sequence shown here is derived from an EMBL/GenBank/DDBJ whole genome shotgun (WGS) entry which is preliminary data.</text>
</comment>
<dbReference type="RefSeq" id="WP_081129206.1">
    <property type="nucleotide sequence ID" value="NZ_LDOS01000002.1"/>
</dbReference>
<reference evidence="2 3" key="1">
    <citation type="submission" date="2017-02" db="EMBL/GenBank/DDBJ databases">
        <title>Whole genome sequencing of Metallibacterium scheffleri DSM 24874 (T).</title>
        <authorList>
            <person name="Kumar S."/>
            <person name="Patil P."/>
            <person name="Patil P.B."/>
        </authorList>
    </citation>
    <scope>NUCLEOTIDE SEQUENCE [LARGE SCALE GENOMIC DNA]</scope>
    <source>
        <strain evidence="2 3">DSM 24874</strain>
    </source>
</reference>
<organism evidence="2 3">
    <name type="scientific">Metallibacterium scheffleri</name>
    <dbReference type="NCBI Taxonomy" id="993689"/>
    <lineage>
        <taxon>Bacteria</taxon>
        <taxon>Pseudomonadati</taxon>
        <taxon>Pseudomonadota</taxon>
        <taxon>Gammaproteobacteria</taxon>
        <taxon>Lysobacterales</taxon>
        <taxon>Rhodanobacteraceae</taxon>
        <taxon>Metallibacterium</taxon>
    </lineage>
</organism>
<dbReference type="OrthoDB" id="9804157at2"/>
<protein>
    <recommendedName>
        <fullName evidence="1">NIF system FeS cluster assembly NifU N-terminal domain-containing protein</fullName>
    </recommendedName>
</protein>
<evidence type="ECO:0000313" key="3">
    <source>
        <dbReference type="Proteomes" id="UP000307749"/>
    </source>
</evidence>
<proteinExistence type="predicted"/>
<dbReference type="CDD" id="cd06664">
    <property type="entry name" value="IscU_like"/>
    <property type="match status" value="1"/>
</dbReference>